<proteinExistence type="predicted"/>
<sequence length="189" mass="21348">MRWETSLAQLVRAVRLIRGRYAMRWDGVEVRVFAAGTGIWAAKNHSGSGNHRFRLSILRAPRGSDMYWTFRLQLLHDPTFKPKWKAATTTLQTTACFDRLKTRVMMVRDCWSKPFQERADAIRDCNNALRECFELAEPSKELITQALFSAVDSACTLALENPRGAALIVAQCQRVADDAARGQVARGMS</sequence>
<organism evidence="1 2">
    <name type="scientific">Bodo saltans</name>
    <name type="common">Flagellated protozoan</name>
    <dbReference type="NCBI Taxonomy" id="75058"/>
    <lineage>
        <taxon>Eukaryota</taxon>
        <taxon>Discoba</taxon>
        <taxon>Euglenozoa</taxon>
        <taxon>Kinetoplastea</taxon>
        <taxon>Metakinetoplastina</taxon>
        <taxon>Eubodonida</taxon>
        <taxon>Bodonidae</taxon>
        <taxon>Bodo</taxon>
    </lineage>
</organism>
<reference evidence="2" key="1">
    <citation type="submission" date="2015-09" db="EMBL/GenBank/DDBJ databases">
        <authorList>
            <consortium name="Pathogen Informatics"/>
        </authorList>
    </citation>
    <scope>NUCLEOTIDE SEQUENCE [LARGE SCALE GENOMIC DNA]</scope>
    <source>
        <strain evidence="2">Lake Konstanz</strain>
    </source>
</reference>
<dbReference type="Proteomes" id="UP000051952">
    <property type="component" value="Unassembled WGS sequence"/>
</dbReference>
<dbReference type="EMBL" id="CYKH01001769">
    <property type="protein sequence ID" value="CUG89771.1"/>
    <property type="molecule type" value="Genomic_DNA"/>
</dbReference>
<feature type="non-terminal residue" evidence="1">
    <location>
        <position position="189"/>
    </location>
</feature>
<dbReference type="VEuPathDB" id="TriTrypDB:BSAL_23325"/>
<gene>
    <name evidence="1" type="ORF">BSAL_23325</name>
</gene>
<protein>
    <submittedName>
        <fullName evidence="1">Uncharacterized protein</fullName>
    </submittedName>
</protein>
<evidence type="ECO:0000313" key="1">
    <source>
        <dbReference type="EMBL" id="CUG89771.1"/>
    </source>
</evidence>
<accession>A0A0S4JIM5</accession>
<keyword evidence="2" id="KW-1185">Reference proteome</keyword>
<dbReference type="AlphaFoldDB" id="A0A0S4JIM5"/>
<name>A0A0S4JIM5_BODSA</name>
<evidence type="ECO:0000313" key="2">
    <source>
        <dbReference type="Proteomes" id="UP000051952"/>
    </source>
</evidence>